<dbReference type="Pfam" id="PF20998">
    <property type="entry name" value="Nol11_C"/>
    <property type="match status" value="1"/>
</dbReference>
<accession>A0AAN8X6Q7</accession>
<protein>
    <recommendedName>
        <fullName evidence="11">Nucleolar protein 11</fullName>
    </recommendedName>
</protein>
<evidence type="ECO:0000256" key="5">
    <source>
        <dbReference type="ARBA" id="ARBA00023163"/>
    </source>
</evidence>
<dbReference type="Proteomes" id="UP001381693">
    <property type="component" value="Unassembled WGS sequence"/>
</dbReference>
<sequence>MAARLLNTNFLCSDFSIRNLIGVTQDVQDHILVTCRGVVKQYNVHNQKQTQSWTTKTWHPFTAPAVCHPVSMKVVAVINKSSISQWTHEEDDIDKLKREHFETSIHQLLISGDSVYIVFTSGHVEELNSALKTRKEPKAGCLKDSDSILYAAVDKEEDLVILVIKDEENLTKIWKFHVSQNSSPSCSIITVKDRYLSGLCVNSGRLFTLWSDSRMHCLNLTSDPLDKVPGRHYASISAVDSTRNVDIVPVSASHLAIVGADTKDEGGILLLWDVKFAMVTSSRRCKMYHNPPMVWTSASGIVVVDGGSLSCTPYVIADSTLATVFGSRISQDATYEPEICFGWDASADVKKGEMDTPYTNKSKGLVEVLRKTNKISLSESMIVDTVIATLIEQKEVVLLYEAMKVFEDIPESCLITVLKFYIASDDSAFDGLFKYPPLPKEFKIEDEEEVLKCPFSPGKAYFINEVLLKPYTDVRLVKELQKLSFEDALALIQYLYFLLMTGEAVLCPRDDLEVLSLGEINEWLSFLLDTNYHQLVMSSQVTIHRLLLSCFTKISKLRTFVEEVIKLEPLIKRVVEEDNTQQQENMSNSTYSLERLTITR</sequence>
<keyword evidence="6" id="KW-0539">Nucleus</keyword>
<keyword evidence="10" id="KW-1185">Reference proteome</keyword>
<evidence type="ECO:0000256" key="6">
    <source>
        <dbReference type="ARBA" id="ARBA00023242"/>
    </source>
</evidence>
<evidence type="ECO:0000256" key="2">
    <source>
        <dbReference type="ARBA" id="ARBA00022552"/>
    </source>
</evidence>
<dbReference type="Pfam" id="PF08168">
    <property type="entry name" value="NOL11_N"/>
    <property type="match status" value="1"/>
</dbReference>
<dbReference type="InterPro" id="IPR011047">
    <property type="entry name" value="Quinoprotein_ADH-like_sf"/>
</dbReference>
<reference evidence="9 10" key="1">
    <citation type="submission" date="2023-11" db="EMBL/GenBank/DDBJ databases">
        <title>Halocaridina rubra genome assembly.</title>
        <authorList>
            <person name="Smith C."/>
        </authorList>
    </citation>
    <scope>NUCLEOTIDE SEQUENCE [LARGE SCALE GENOMIC DNA]</scope>
    <source>
        <strain evidence="9">EP-1</strain>
        <tissue evidence="9">Whole</tissue>
    </source>
</reference>
<evidence type="ECO:0000256" key="4">
    <source>
        <dbReference type="ARBA" id="ARBA00023159"/>
    </source>
</evidence>
<dbReference type="InterPro" id="IPR015943">
    <property type="entry name" value="WD40/YVTN_repeat-like_dom_sf"/>
</dbReference>
<dbReference type="GO" id="GO:0003723">
    <property type="term" value="F:RNA binding"/>
    <property type="evidence" value="ECO:0007669"/>
    <property type="project" value="TreeGrafter"/>
</dbReference>
<keyword evidence="4" id="KW-0010">Activator</keyword>
<dbReference type="InterPro" id="IPR042859">
    <property type="entry name" value="NOL11"/>
</dbReference>
<evidence type="ECO:0000256" key="3">
    <source>
        <dbReference type="ARBA" id="ARBA00023015"/>
    </source>
</evidence>
<dbReference type="PANTHER" id="PTHR15633">
    <property type="entry name" value="NUCLEOLAR PROTEIN 11"/>
    <property type="match status" value="1"/>
</dbReference>
<evidence type="ECO:0000313" key="9">
    <source>
        <dbReference type="EMBL" id="KAK7078900.1"/>
    </source>
</evidence>
<dbReference type="GO" id="GO:0005730">
    <property type="term" value="C:nucleolus"/>
    <property type="evidence" value="ECO:0007669"/>
    <property type="project" value="UniProtKB-SubCell"/>
</dbReference>
<comment type="caution">
    <text evidence="9">The sequence shown here is derived from an EMBL/GenBank/DDBJ whole genome shotgun (WGS) entry which is preliminary data.</text>
</comment>
<dbReference type="GO" id="GO:0030490">
    <property type="term" value="P:maturation of SSU-rRNA"/>
    <property type="evidence" value="ECO:0007669"/>
    <property type="project" value="InterPro"/>
</dbReference>
<dbReference type="AlphaFoldDB" id="A0AAN8X6Q7"/>
<feature type="domain" description="Nucleolar protein 11 N-terminal" evidence="7">
    <location>
        <begin position="19"/>
        <end position="314"/>
    </location>
</feature>
<evidence type="ECO:0000259" key="8">
    <source>
        <dbReference type="Pfam" id="PF20998"/>
    </source>
</evidence>
<organism evidence="9 10">
    <name type="scientific">Halocaridina rubra</name>
    <name type="common">Hawaiian red shrimp</name>
    <dbReference type="NCBI Taxonomy" id="373956"/>
    <lineage>
        <taxon>Eukaryota</taxon>
        <taxon>Metazoa</taxon>
        <taxon>Ecdysozoa</taxon>
        <taxon>Arthropoda</taxon>
        <taxon>Crustacea</taxon>
        <taxon>Multicrustacea</taxon>
        <taxon>Malacostraca</taxon>
        <taxon>Eumalacostraca</taxon>
        <taxon>Eucarida</taxon>
        <taxon>Decapoda</taxon>
        <taxon>Pleocyemata</taxon>
        <taxon>Caridea</taxon>
        <taxon>Atyoidea</taxon>
        <taxon>Atyidae</taxon>
        <taxon>Halocaridina</taxon>
    </lineage>
</organism>
<dbReference type="InterPro" id="IPR012584">
    <property type="entry name" value="NOL11_N"/>
</dbReference>
<dbReference type="SUPFAM" id="SSF50998">
    <property type="entry name" value="Quinoprotein alcohol dehydrogenase-like"/>
    <property type="match status" value="1"/>
</dbReference>
<dbReference type="EMBL" id="JAXCGZ010007631">
    <property type="protein sequence ID" value="KAK7078900.1"/>
    <property type="molecule type" value="Genomic_DNA"/>
</dbReference>
<keyword evidence="2" id="KW-0698">rRNA processing</keyword>
<keyword evidence="3" id="KW-0805">Transcription regulation</keyword>
<dbReference type="InterPro" id="IPR048897">
    <property type="entry name" value="Nol11_C"/>
</dbReference>
<dbReference type="Gene3D" id="2.130.10.10">
    <property type="entry name" value="YVTN repeat-like/Quinoprotein amine dehydrogenase"/>
    <property type="match status" value="1"/>
</dbReference>
<evidence type="ECO:0000313" key="10">
    <source>
        <dbReference type="Proteomes" id="UP001381693"/>
    </source>
</evidence>
<keyword evidence="5" id="KW-0804">Transcription</keyword>
<evidence type="ECO:0000259" key="7">
    <source>
        <dbReference type="Pfam" id="PF08168"/>
    </source>
</evidence>
<feature type="domain" description="Nucleolar protein 11 C-terminal" evidence="8">
    <location>
        <begin position="367"/>
        <end position="596"/>
    </location>
</feature>
<dbReference type="PANTHER" id="PTHR15633:SF2">
    <property type="entry name" value="NUCLEOLAR PROTEIN 11"/>
    <property type="match status" value="1"/>
</dbReference>
<evidence type="ECO:0008006" key="11">
    <source>
        <dbReference type="Google" id="ProtNLM"/>
    </source>
</evidence>
<gene>
    <name evidence="9" type="ORF">SK128_002990</name>
</gene>
<proteinExistence type="predicted"/>
<name>A0AAN8X6Q7_HALRR</name>
<evidence type="ECO:0000256" key="1">
    <source>
        <dbReference type="ARBA" id="ARBA00004604"/>
    </source>
</evidence>
<comment type="subcellular location">
    <subcellularLocation>
        <location evidence="1">Nucleus</location>
        <location evidence="1">Nucleolus</location>
    </subcellularLocation>
</comment>